<evidence type="ECO:0000313" key="1">
    <source>
        <dbReference type="EMBL" id="TNV71214.1"/>
    </source>
</evidence>
<keyword evidence="2" id="KW-1185">Reference proteome</keyword>
<proteinExistence type="predicted"/>
<accession>A0A8J8NAC6</accession>
<dbReference type="AlphaFoldDB" id="A0A8J8NAC6"/>
<gene>
    <name evidence="1" type="ORF">FGO68_gene1099</name>
</gene>
<reference evidence="1" key="1">
    <citation type="submission" date="2019-06" db="EMBL/GenBank/DDBJ databases">
        <authorList>
            <person name="Zheng W."/>
        </authorList>
    </citation>
    <scope>NUCLEOTIDE SEQUENCE</scope>
    <source>
        <strain evidence="1">QDHG01</strain>
    </source>
</reference>
<comment type="caution">
    <text evidence="1">The sequence shown here is derived from an EMBL/GenBank/DDBJ whole genome shotgun (WGS) entry which is preliminary data.</text>
</comment>
<name>A0A8J8NAC6_HALGN</name>
<dbReference type="Proteomes" id="UP000785679">
    <property type="component" value="Unassembled WGS sequence"/>
</dbReference>
<dbReference type="EMBL" id="RRYP01030251">
    <property type="protein sequence ID" value="TNV71214.1"/>
    <property type="molecule type" value="Genomic_DNA"/>
</dbReference>
<protein>
    <submittedName>
        <fullName evidence="1">Uncharacterized protein</fullName>
    </submittedName>
</protein>
<evidence type="ECO:0000313" key="2">
    <source>
        <dbReference type="Proteomes" id="UP000785679"/>
    </source>
</evidence>
<organism evidence="1 2">
    <name type="scientific">Halteria grandinella</name>
    <dbReference type="NCBI Taxonomy" id="5974"/>
    <lineage>
        <taxon>Eukaryota</taxon>
        <taxon>Sar</taxon>
        <taxon>Alveolata</taxon>
        <taxon>Ciliophora</taxon>
        <taxon>Intramacronucleata</taxon>
        <taxon>Spirotrichea</taxon>
        <taxon>Stichotrichia</taxon>
        <taxon>Sporadotrichida</taxon>
        <taxon>Halteriidae</taxon>
        <taxon>Halteria</taxon>
    </lineage>
</organism>
<sequence>MLYYHILSAIKAFSAILRQKFFRFSSIRARFMCFHKILNIKTSQIFTSLNSSPIVSNCSQGLFKLSF</sequence>